<keyword evidence="2" id="KW-0238">DNA-binding</keyword>
<dbReference type="Gene3D" id="2.10.109.10">
    <property type="entry name" value="Umud Fragment, subunit A"/>
    <property type="match status" value="1"/>
</dbReference>
<evidence type="ECO:0000313" key="6">
    <source>
        <dbReference type="Proteomes" id="UP000323632"/>
    </source>
</evidence>
<dbReference type="Proteomes" id="UP000323632">
    <property type="component" value="Unassembled WGS sequence"/>
</dbReference>
<gene>
    <name evidence="5" type="ORF">F0919_16045</name>
</gene>
<dbReference type="Pfam" id="PF00717">
    <property type="entry name" value="Peptidase_S24"/>
    <property type="match status" value="1"/>
</dbReference>
<keyword evidence="3" id="KW-0804">Transcription</keyword>
<dbReference type="InterPro" id="IPR015927">
    <property type="entry name" value="Peptidase_S24_S26A/B/C"/>
</dbReference>
<keyword evidence="1" id="KW-0805">Transcription regulation</keyword>
<dbReference type="InterPro" id="IPR039418">
    <property type="entry name" value="LexA-like"/>
</dbReference>
<accession>A0A5M6CFT0</accession>
<dbReference type="InterPro" id="IPR036286">
    <property type="entry name" value="LexA/Signal_pep-like_sf"/>
</dbReference>
<dbReference type="Pfam" id="PF01381">
    <property type="entry name" value="HTH_3"/>
    <property type="match status" value="1"/>
</dbReference>
<keyword evidence="6" id="KW-1185">Reference proteome</keyword>
<dbReference type="RefSeq" id="WP_150033808.1">
    <property type="nucleotide sequence ID" value="NZ_VWSH01000004.1"/>
</dbReference>
<dbReference type="InterPro" id="IPR001387">
    <property type="entry name" value="Cro/C1-type_HTH"/>
</dbReference>
<name>A0A5M6CFT0_9BACT</name>
<dbReference type="InterPro" id="IPR010982">
    <property type="entry name" value="Lambda_DNA-bd_dom_sf"/>
</dbReference>
<dbReference type="SUPFAM" id="SSF47413">
    <property type="entry name" value="lambda repressor-like DNA-binding domains"/>
    <property type="match status" value="1"/>
</dbReference>
<dbReference type="PROSITE" id="PS50943">
    <property type="entry name" value="HTH_CROC1"/>
    <property type="match status" value="1"/>
</dbReference>
<evidence type="ECO:0000256" key="1">
    <source>
        <dbReference type="ARBA" id="ARBA00023015"/>
    </source>
</evidence>
<evidence type="ECO:0000313" key="5">
    <source>
        <dbReference type="EMBL" id="KAA5532305.1"/>
    </source>
</evidence>
<protein>
    <submittedName>
        <fullName evidence="5">LexA family transcriptional regulator</fullName>
    </submittedName>
</protein>
<evidence type="ECO:0000256" key="2">
    <source>
        <dbReference type="ARBA" id="ARBA00023125"/>
    </source>
</evidence>
<dbReference type="GO" id="GO:0003677">
    <property type="term" value="F:DNA binding"/>
    <property type="evidence" value="ECO:0007669"/>
    <property type="project" value="UniProtKB-KW"/>
</dbReference>
<dbReference type="AlphaFoldDB" id="A0A5M6CFT0"/>
<proteinExistence type="predicted"/>
<dbReference type="SUPFAM" id="SSF51306">
    <property type="entry name" value="LexA/Signal peptidase"/>
    <property type="match status" value="1"/>
</dbReference>
<dbReference type="PANTHER" id="PTHR40661:SF1">
    <property type="entry name" value="HTH CRO_C1-TYPE DOMAIN-CONTAINING PROTEIN"/>
    <property type="match status" value="1"/>
</dbReference>
<evidence type="ECO:0000256" key="3">
    <source>
        <dbReference type="ARBA" id="ARBA00023163"/>
    </source>
</evidence>
<feature type="domain" description="HTH cro/C1-type" evidence="4">
    <location>
        <begin position="12"/>
        <end position="67"/>
    </location>
</feature>
<dbReference type="PANTHER" id="PTHR40661">
    <property type="match status" value="1"/>
</dbReference>
<dbReference type="Gene3D" id="1.10.260.40">
    <property type="entry name" value="lambda repressor-like DNA-binding domains"/>
    <property type="match status" value="1"/>
</dbReference>
<dbReference type="CDD" id="cd06529">
    <property type="entry name" value="S24_LexA-like"/>
    <property type="match status" value="1"/>
</dbReference>
<sequence>MISQQNFWPTNLKKLRNRKNMSQESLALLLNMSRSKYNAHESGQTVNPVVEDLFRISDYFGMSIDSLLRVDLTKLSESKIRELEEGNDLYRKGTQLRVLSVTVDKNDTENVEYVPVKAKAGYRNGFSDPEFIAALPKFSMPNLPKSAMFRMFPTTGDSMLPIPEGADVIGSFVQDWTNIKPRTMCIVILKGEQDMVFKQVTQQDEGFLLESLNTVYQPYTVPASDVLEIWKFYSYQTNEIPEQQTDLQTMAKAIKEIRDDLKIMKTKK</sequence>
<dbReference type="SMART" id="SM00530">
    <property type="entry name" value="HTH_XRE"/>
    <property type="match status" value="1"/>
</dbReference>
<dbReference type="EMBL" id="VWSH01000004">
    <property type="protein sequence ID" value="KAA5532305.1"/>
    <property type="molecule type" value="Genomic_DNA"/>
</dbReference>
<evidence type="ECO:0000259" key="4">
    <source>
        <dbReference type="PROSITE" id="PS50943"/>
    </source>
</evidence>
<dbReference type="CDD" id="cd00093">
    <property type="entry name" value="HTH_XRE"/>
    <property type="match status" value="1"/>
</dbReference>
<comment type="caution">
    <text evidence="5">The sequence shown here is derived from an EMBL/GenBank/DDBJ whole genome shotgun (WGS) entry which is preliminary data.</text>
</comment>
<reference evidence="5 6" key="1">
    <citation type="submission" date="2019-09" db="EMBL/GenBank/DDBJ databases">
        <title>Genome sequence and assembly of Taibaiella sp.</title>
        <authorList>
            <person name="Chhetri G."/>
        </authorList>
    </citation>
    <scope>NUCLEOTIDE SEQUENCE [LARGE SCALE GENOMIC DNA]</scope>
    <source>
        <strain evidence="5 6">KVB11</strain>
    </source>
</reference>
<organism evidence="5 6">
    <name type="scientific">Taibaiella lutea</name>
    <dbReference type="NCBI Taxonomy" id="2608001"/>
    <lineage>
        <taxon>Bacteria</taxon>
        <taxon>Pseudomonadati</taxon>
        <taxon>Bacteroidota</taxon>
        <taxon>Chitinophagia</taxon>
        <taxon>Chitinophagales</taxon>
        <taxon>Chitinophagaceae</taxon>
        <taxon>Taibaiella</taxon>
    </lineage>
</organism>